<gene>
    <name evidence="1" type="ORF">CMUST_05210</name>
</gene>
<accession>A0A0G3GXW8</accession>
<dbReference type="OrthoDB" id="361945at2"/>
<dbReference type="EMBL" id="CP011542">
    <property type="protein sequence ID" value="AKK05380.1"/>
    <property type="molecule type" value="Genomic_DNA"/>
</dbReference>
<dbReference type="RefSeq" id="WP_047261608.1">
    <property type="nucleotide sequence ID" value="NZ_CP011542.1"/>
</dbReference>
<dbReference type="KEGG" id="cmv:CMUST_05210"/>
<reference evidence="2" key="2">
    <citation type="submission" date="2015-05" db="EMBL/GenBank/DDBJ databases">
        <title>Complete genome sequence of Corynebacterium mustelae DSM 45274, isolated from various tissues of a male ferret with lethal sepsis.</title>
        <authorList>
            <person name="Ruckert C."/>
            <person name="Albersmeier A."/>
            <person name="Winkler A."/>
            <person name="Tauch A."/>
        </authorList>
    </citation>
    <scope>NUCLEOTIDE SEQUENCE [LARGE SCALE GENOMIC DNA]</scope>
    <source>
        <strain evidence="2">DSM 45274</strain>
    </source>
</reference>
<sequence length="211" mass="23260">MPIPPVLSQLTTSELYKRAQALSIVETINSPEWSDRYFSINPDWSDNEQSAEGRDGQGDSLLIAFQPEGVAINGFCINEASAATSHLVGVDVPECFSEFYFGKPVATIGSSFCFYSLHDGKWRGREAEAGISDFWLGFFDGDPTTYRDWAVDYYDEQPGLEQPGALDVIASIYAHHPLSRAQVTQLAPDFDDWAMLKAEASAIGFPLGPDF</sequence>
<dbReference type="STRING" id="571915.CMUST_05210"/>
<evidence type="ECO:0000313" key="1">
    <source>
        <dbReference type="EMBL" id="AKK05380.1"/>
    </source>
</evidence>
<keyword evidence="2" id="KW-1185">Reference proteome</keyword>
<name>A0A0G3GXW8_9CORY</name>
<dbReference type="AlphaFoldDB" id="A0A0G3GXW8"/>
<organism evidence="1 2">
    <name type="scientific">Corynebacterium mustelae</name>
    <dbReference type="NCBI Taxonomy" id="571915"/>
    <lineage>
        <taxon>Bacteria</taxon>
        <taxon>Bacillati</taxon>
        <taxon>Actinomycetota</taxon>
        <taxon>Actinomycetes</taxon>
        <taxon>Mycobacteriales</taxon>
        <taxon>Corynebacteriaceae</taxon>
        <taxon>Corynebacterium</taxon>
    </lineage>
</organism>
<dbReference type="PATRIC" id="fig|571915.4.peg.1103"/>
<reference evidence="1 2" key="1">
    <citation type="journal article" date="2015" name="Genome Announc.">
        <title>Complete Genome Sequence of the Type Strain Corynebacterium mustelae DSM 45274, Isolated from Various Tissues of a Male Ferret with Lethal Sepsis.</title>
        <authorList>
            <person name="Ruckert C."/>
            <person name="Eimer J."/>
            <person name="Winkler A."/>
            <person name="Tauch A."/>
        </authorList>
    </citation>
    <scope>NUCLEOTIDE SEQUENCE [LARGE SCALE GENOMIC DNA]</scope>
    <source>
        <strain evidence="1 2">DSM 45274</strain>
    </source>
</reference>
<proteinExistence type="predicted"/>
<dbReference type="Proteomes" id="UP000035199">
    <property type="component" value="Chromosome"/>
</dbReference>
<protein>
    <submittedName>
        <fullName evidence="1">Uncharacterized protein</fullName>
    </submittedName>
</protein>
<evidence type="ECO:0000313" key="2">
    <source>
        <dbReference type="Proteomes" id="UP000035199"/>
    </source>
</evidence>